<dbReference type="Proteomes" id="UP001218895">
    <property type="component" value="Chromosome"/>
</dbReference>
<sequence length="240" mass="27803">MVKLLDTTAKITSEIQELIRGSKEEKLLLITPYVQIANQFKLDIQDLVNFRTPITVIVREGENHNPQDVSFLQEMTGVTLWTLPNLHAKCYLNHKSAIICSMNLYAYSQVNNTEIGVLVTKEDDPELFMQIDEMAKRIHRESHEYEFEIVKKSEKPKSTSAKSAQKKNVMPEKGYCIRCGKEMPFNSDKPLCEKCYPVWAKYSDKKYAEKFCHICGEDVPSHKSSYEKPVCYPCFKKYLK</sequence>
<dbReference type="RefSeq" id="WP_278099755.1">
    <property type="nucleotide sequence ID" value="NZ_CP091092.1"/>
</dbReference>
<name>A0AAF0FLW0_9EURY</name>
<evidence type="ECO:0008006" key="3">
    <source>
        <dbReference type="Google" id="ProtNLM"/>
    </source>
</evidence>
<dbReference type="AlphaFoldDB" id="A0AAF0FLW0"/>
<evidence type="ECO:0000313" key="1">
    <source>
        <dbReference type="EMBL" id="WFN36918.1"/>
    </source>
</evidence>
<dbReference type="EMBL" id="CP091092">
    <property type="protein sequence ID" value="WFN36918.1"/>
    <property type="molecule type" value="Genomic_DNA"/>
</dbReference>
<gene>
    <name evidence="1" type="ORF">L1994_00535</name>
</gene>
<proteinExistence type="predicted"/>
<dbReference type="Gene3D" id="3.30.870.10">
    <property type="entry name" value="Endonuclease Chain A"/>
    <property type="match status" value="1"/>
</dbReference>
<protein>
    <recommendedName>
        <fullName evidence="3">Phospholipase D-like domain-containing protein</fullName>
    </recommendedName>
</protein>
<reference evidence="1" key="1">
    <citation type="submission" date="2022-01" db="EMBL/GenBank/DDBJ databases">
        <title>Complete genome of Methanomicrobium antiquum DSM 21220.</title>
        <authorList>
            <person name="Chen S.-C."/>
            <person name="You Y.-T."/>
            <person name="Zhou Y.-Z."/>
            <person name="Lai M.-C."/>
        </authorList>
    </citation>
    <scope>NUCLEOTIDE SEQUENCE</scope>
    <source>
        <strain evidence="1">DSM 21220</strain>
    </source>
</reference>
<keyword evidence="2" id="KW-1185">Reference proteome</keyword>
<evidence type="ECO:0000313" key="2">
    <source>
        <dbReference type="Proteomes" id="UP001218895"/>
    </source>
</evidence>
<dbReference type="KEGG" id="manq:L1994_00535"/>
<dbReference type="GeneID" id="79948837"/>
<organism evidence="1 2">
    <name type="scientific">Methanomicrobium antiquum</name>
    <dbReference type="NCBI Taxonomy" id="487686"/>
    <lineage>
        <taxon>Archaea</taxon>
        <taxon>Methanobacteriati</taxon>
        <taxon>Methanobacteriota</taxon>
        <taxon>Stenosarchaea group</taxon>
        <taxon>Methanomicrobia</taxon>
        <taxon>Methanomicrobiales</taxon>
        <taxon>Methanomicrobiaceae</taxon>
        <taxon>Methanomicrobium</taxon>
    </lineage>
</organism>
<accession>A0AAF0FLW0</accession>